<dbReference type="Proteomes" id="UP001189624">
    <property type="component" value="Chromosome 5"/>
</dbReference>
<dbReference type="Gramene" id="rna-AYBTSS11_LOCUS17284">
    <property type="protein sequence ID" value="CAJ1957593.1"/>
    <property type="gene ID" value="gene-AYBTSS11_LOCUS17284"/>
</dbReference>
<feature type="non-terminal residue" evidence="1">
    <location>
        <position position="1"/>
    </location>
</feature>
<sequence length="77" mass="8729">LSHQTTIADVPPREDTKHPIRCGLYVEDTYFPRLVAFGKMFEWITMLHSVPFPAHLVKIMVDKVCDGSAIVSMPTNE</sequence>
<keyword evidence="2" id="KW-1185">Reference proteome</keyword>
<gene>
    <name evidence="1" type="ORF">AYBTSS11_LOCUS17284</name>
</gene>
<evidence type="ECO:0000313" key="1">
    <source>
        <dbReference type="EMBL" id="CAJ1957593.1"/>
    </source>
</evidence>
<protein>
    <submittedName>
        <fullName evidence="1">Uncharacterized protein</fullName>
    </submittedName>
</protein>
<accession>A0AA86SN75</accession>
<dbReference type="AlphaFoldDB" id="A0AA86SN75"/>
<dbReference type="EMBL" id="OY731402">
    <property type="protein sequence ID" value="CAJ1957593.1"/>
    <property type="molecule type" value="Genomic_DNA"/>
</dbReference>
<proteinExistence type="predicted"/>
<reference evidence="1" key="1">
    <citation type="submission" date="2023-10" db="EMBL/GenBank/DDBJ databases">
        <authorList>
            <person name="Domelevo Entfellner J.-B."/>
        </authorList>
    </citation>
    <scope>NUCLEOTIDE SEQUENCE</scope>
</reference>
<evidence type="ECO:0000313" key="2">
    <source>
        <dbReference type="Proteomes" id="UP001189624"/>
    </source>
</evidence>
<organism evidence="1 2">
    <name type="scientific">Sphenostylis stenocarpa</name>
    <dbReference type="NCBI Taxonomy" id="92480"/>
    <lineage>
        <taxon>Eukaryota</taxon>
        <taxon>Viridiplantae</taxon>
        <taxon>Streptophyta</taxon>
        <taxon>Embryophyta</taxon>
        <taxon>Tracheophyta</taxon>
        <taxon>Spermatophyta</taxon>
        <taxon>Magnoliopsida</taxon>
        <taxon>eudicotyledons</taxon>
        <taxon>Gunneridae</taxon>
        <taxon>Pentapetalae</taxon>
        <taxon>rosids</taxon>
        <taxon>fabids</taxon>
        <taxon>Fabales</taxon>
        <taxon>Fabaceae</taxon>
        <taxon>Papilionoideae</taxon>
        <taxon>50 kb inversion clade</taxon>
        <taxon>NPAAA clade</taxon>
        <taxon>indigoferoid/millettioid clade</taxon>
        <taxon>Phaseoleae</taxon>
        <taxon>Sphenostylis</taxon>
    </lineage>
</organism>
<name>A0AA86SN75_9FABA</name>